<dbReference type="Proteomes" id="UP000737018">
    <property type="component" value="Unassembled WGS sequence"/>
</dbReference>
<dbReference type="EMBL" id="JRKL02000267">
    <property type="protein sequence ID" value="KAF3973207.1"/>
    <property type="molecule type" value="Genomic_DNA"/>
</dbReference>
<dbReference type="Pfam" id="PF03181">
    <property type="entry name" value="BURP"/>
    <property type="match status" value="1"/>
</dbReference>
<protein>
    <recommendedName>
        <fullName evidence="3">BURP domain-containing protein</fullName>
    </recommendedName>
</protein>
<gene>
    <name evidence="4" type="ORF">CMV_003354</name>
</gene>
<feature type="region of interest" description="Disordered" evidence="1">
    <location>
        <begin position="34"/>
        <end position="53"/>
    </location>
</feature>
<evidence type="ECO:0000256" key="1">
    <source>
        <dbReference type="SAM" id="MobiDB-lite"/>
    </source>
</evidence>
<evidence type="ECO:0000313" key="4">
    <source>
        <dbReference type="EMBL" id="KAF3973207.1"/>
    </source>
</evidence>
<reference evidence="4" key="1">
    <citation type="submission" date="2020-03" db="EMBL/GenBank/DDBJ databases">
        <title>Castanea mollissima Vanexum genome sequencing.</title>
        <authorList>
            <person name="Staton M."/>
        </authorList>
    </citation>
    <scope>NUCLEOTIDE SEQUENCE</scope>
    <source>
        <tissue evidence="4">Leaf</tissue>
    </source>
</reference>
<feature type="chain" id="PRO_5035230653" description="BURP domain-containing protein" evidence="2">
    <location>
        <begin position="25"/>
        <end position="738"/>
    </location>
</feature>
<dbReference type="InterPro" id="IPR004873">
    <property type="entry name" value="BURP_dom"/>
</dbReference>
<dbReference type="PROSITE" id="PS51277">
    <property type="entry name" value="BURP"/>
    <property type="match status" value="1"/>
</dbReference>
<comment type="caution">
    <text evidence="4">The sequence shown here is derived from an EMBL/GenBank/DDBJ whole genome shotgun (WGS) entry which is preliminary data.</text>
</comment>
<keyword evidence="5" id="KW-1185">Reference proteome</keyword>
<dbReference type="OrthoDB" id="1909293at2759"/>
<feature type="domain" description="BURP" evidence="3">
    <location>
        <begin position="519"/>
        <end position="732"/>
    </location>
</feature>
<dbReference type="AlphaFoldDB" id="A0A8J4RHK4"/>
<dbReference type="PANTHER" id="PTHR31236">
    <property type="entry name" value="BURP DOMAIN PROTEIN USPL1-LIKE"/>
    <property type="match status" value="1"/>
</dbReference>
<feature type="compositionally biased region" description="Polar residues" evidence="1">
    <location>
        <begin position="39"/>
        <end position="53"/>
    </location>
</feature>
<dbReference type="InterPro" id="IPR044816">
    <property type="entry name" value="BURP"/>
</dbReference>
<sequence>MALRLTYWILFFHLLFLMCDHGNGARDIVAKQDWKQGETTDQPDSASYETTSGTKESDYITAYRTTDAKKSGYVAQGGYAAAYSYSSKQDAKDSYITAYGTKEASKDSRMEHKKHCDHANGRKDVPKQHLKDAKNLGNVGGYAAAYSSKQDAKDSYITAYETRKDAKDNYITAYTKQGYVTRYGSKNASKNSRMEHEKHGEVEDVANNLKQGKVDKRKEMDQPYIAGYNKNREANYISSYTSQATKDSYITKYGTKEAAKNSGMEHKKNDGVEDVTNEKEMDQPYIAGYNKNKGANYLNSYGTKEDAKDNYKTAYSRQDAKNSYITQYGDASKNSRMDYQEHDGVEDETNEKEVDQPYIAGYNRNKEANYITTYGTREDAKDNYITAYSRQDAKNSYITQYGDASKNSRMDHQEHDGVEDVTNQKEMDQPYIAGYRKDAKDNYMAQYGTRQEAKESPIQESDQSYRAGYRNKQEMKESNYITSYGDREDSKSSVIEHENTMTTKPSSHMDHLGAFKSGFFTMDDLFVGNIMPLYFPIQELSEFLPREEADSIPFSMSQLPNVLQLFSIPIDSPNARAMEDTLQQCEATPITGETKLCATSLESMLDFVHSILGSWANLNVLTTKHPTMSTALTQNYDVLRVSKELYAPKWVACHPLPYPYKIFFCHFIENTKIFKVLLGGENGHKVEAVAVCHMDTSDWDPNHILFRQLGVKPGSSPVCHFLPIYHLVWVPSPTTASI</sequence>
<feature type="signal peptide" evidence="2">
    <location>
        <begin position="1"/>
        <end position="24"/>
    </location>
</feature>
<dbReference type="SMART" id="SM01045">
    <property type="entry name" value="BURP"/>
    <property type="match status" value="1"/>
</dbReference>
<evidence type="ECO:0000256" key="2">
    <source>
        <dbReference type="SAM" id="SignalP"/>
    </source>
</evidence>
<evidence type="ECO:0000313" key="5">
    <source>
        <dbReference type="Proteomes" id="UP000737018"/>
    </source>
</evidence>
<organism evidence="4 5">
    <name type="scientific">Castanea mollissima</name>
    <name type="common">Chinese chestnut</name>
    <dbReference type="NCBI Taxonomy" id="60419"/>
    <lineage>
        <taxon>Eukaryota</taxon>
        <taxon>Viridiplantae</taxon>
        <taxon>Streptophyta</taxon>
        <taxon>Embryophyta</taxon>
        <taxon>Tracheophyta</taxon>
        <taxon>Spermatophyta</taxon>
        <taxon>Magnoliopsida</taxon>
        <taxon>eudicotyledons</taxon>
        <taxon>Gunneridae</taxon>
        <taxon>Pentapetalae</taxon>
        <taxon>rosids</taxon>
        <taxon>fabids</taxon>
        <taxon>Fagales</taxon>
        <taxon>Fagaceae</taxon>
        <taxon>Castanea</taxon>
    </lineage>
</organism>
<keyword evidence="2" id="KW-0732">Signal</keyword>
<evidence type="ECO:0000259" key="3">
    <source>
        <dbReference type="PROSITE" id="PS51277"/>
    </source>
</evidence>
<proteinExistence type="predicted"/>
<accession>A0A8J4RHK4</accession>
<dbReference type="PANTHER" id="PTHR31236:SF59">
    <property type="entry name" value="BURP DOMAIN PROTEIN"/>
    <property type="match status" value="1"/>
</dbReference>
<name>A0A8J4RHK4_9ROSI</name>